<protein>
    <submittedName>
        <fullName evidence="2">Uncharacterized protein</fullName>
    </submittedName>
</protein>
<evidence type="ECO:0000313" key="2">
    <source>
        <dbReference type="EMBL" id="TFK31234.1"/>
    </source>
</evidence>
<sequence>MLLSQLFCSSFPFSLVGVVVQRIIARRKELEPLLETIMAALVVLVLSVLCLSVYYMLITPPLSPPAYQQDPPTPSCPQFHLLSQPISLKHNKSSKIQHGRGSSLLSSPFPVLSRNSRLGKGGLRLTPTHACCSLLHSLHHQVLCV</sequence>
<proteinExistence type="predicted"/>
<feature type="transmembrane region" description="Helical" evidence="1">
    <location>
        <begin position="6"/>
        <end position="25"/>
    </location>
</feature>
<organism evidence="2 3">
    <name type="scientific">Crucibulum laeve</name>
    <dbReference type="NCBI Taxonomy" id="68775"/>
    <lineage>
        <taxon>Eukaryota</taxon>
        <taxon>Fungi</taxon>
        <taxon>Dikarya</taxon>
        <taxon>Basidiomycota</taxon>
        <taxon>Agaricomycotina</taxon>
        <taxon>Agaricomycetes</taxon>
        <taxon>Agaricomycetidae</taxon>
        <taxon>Agaricales</taxon>
        <taxon>Agaricineae</taxon>
        <taxon>Nidulariaceae</taxon>
        <taxon>Crucibulum</taxon>
    </lineage>
</organism>
<accession>A0A5C3LDV1</accession>
<dbReference type="EMBL" id="ML213813">
    <property type="protein sequence ID" value="TFK31234.1"/>
    <property type="molecule type" value="Genomic_DNA"/>
</dbReference>
<keyword evidence="3" id="KW-1185">Reference proteome</keyword>
<name>A0A5C3LDV1_9AGAR</name>
<evidence type="ECO:0000256" key="1">
    <source>
        <dbReference type="SAM" id="Phobius"/>
    </source>
</evidence>
<keyword evidence="1" id="KW-0812">Transmembrane</keyword>
<dbReference type="Proteomes" id="UP000308652">
    <property type="component" value="Unassembled WGS sequence"/>
</dbReference>
<gene>
    <name evidence="2" type="ORF">BDQ12DRAFT_234301</name>
</gene>
<dbReference type="AlphaFoldDB" id="A0A5C3LDV1"/>
<evidence type="ECO:0000313" key="3">
    <source>
        <dbReference type="Proteomes" id="UP000308652"/>
    </source>
</evidence>
<keyword evidence="1" id="KW-1133">Transmembrane helix</keyword>
<reference evidence="2 3" key="1">
    <citation type="journal article" date="2019" name="Nat. Ecol. Evol.">
        <title>Megaphylogeny resolves global patterns of mushroom evolution.</title>
        <authorList>
            <person name="Varga T."/>
            <person name="Krizsan K."/>
            <person name="Foldi C."/>
            <person name="Dima B."/>
            <person name="Sanchez-Garcia M."/>
            <person name="Sanchez-Ramirez S."/>
            <person name="Szollosi G.J."/>
            <person name="Szarkandi J.G."/>
            <person name="Papp V."/>
            <person name="Albert L."/>
            <person name="Andreopoulos W."/>
            <person name="Angelini C."/>
            <person name="Antonin V."/>
            <person name="Barry K.W."/>
            <person name="Bougher N.L."/>
            <person name="Buchanan P."/>
            <person name="Buyck B."/>
            <person name="Bense V."/>
            <person name="Catcheside P."/>
            <person name="Chovatia M."/>
            <person name="Cooper J."/>
            <person name="Damon W."/>
            <person name="Desjardin D."/>
            <person name="Finy P."/>
            <person name="Geml J."/>
            <person name="Haridas S."/>
            <person name="Hughes K."/>
            <person name="Justo A."/>
            <person name="Karasinski D."/>
            <person name="Kautmanova I."/>
            <person name="Kiss B."/>
            <person name="Kocsube S."/>
            <person name="Kotiranta H."/>
            <person name="LaButti K.M."/>
            <person name="Lechner B.E."/>
            <person name="Liimatainen K."/>
            <person name="Lipzen A."/>
            <person name="Lukacs Z."/>
            <person name="Mihaltcheva S."/>
            <person name="Morgado L.N."/>
            <person name="Niskanen T."/>
            <person name="Noordeloos M.E."/>
            <person name="Ohm R.A."/>
            <person name="Ortiz-Santana B."/>
            <person name="Ovrebo C."/>
            <person name="Racz N."/>
            <person name="Riley R."/>
            <person name="Savchenko A."/>
            <person name="Shiryaev A."/>
            <person name="Soop K."/>
            <person name="Spirin V."/>
            <person name="Szebenyi C."/>
            <person name="Tomsovsky M."/>
            <person name="Tulloss R.E."/>
            <person name="Uehling J."/>
            <person name="Grigoriev I.V."/>
            <person name="Vagvolgyi C."/>
            <person name="Papp T."/>
            <person name="Martin F.M."/>
            <person name="Miettinen O."/>
            <person name="Hibbett D.S."/>
            <person name="Nagy L.G."/>
        </authorList>
    </citation>
    <scope>NUCLEOTIDE SEQUENCE [LARGE SCALE GENOMIC DNA]</scope>
    <source>
        <strain evidence="2 3">CBS 166.37</strain>
    </source>
</reference>
<feature type="transmembrane region" description="Helical" evidence="1">
    <location>
        <begin position="37"/>
        <end position="57"/>
    </location>
</feature>
<keyword evidence="1" id="KW-0472">Membrane</keyword>